<dbReference type="RefSeq" id="WP_257892895.1">
    <property type="nucleotide sequence ID" value="NZ_JAIMBW010000001.1"/>
</dbReference>
<evidence type="ECO:0000256" key="2">
    <source>
        <dbReference type="ARBA" id="ARBA00023315"/>
    </source>
</evidence>
<dbReference type="InterPro" id="IPR016181">
    <property type="entry name" value="Acyl_CoA_acyltransferase"/>
</dbReference>
<dbReference type="PANTHER" id="PTHR43072:SF23">
    <property type="entry name" value="UPF0039 PROTEIN C11D3.02C"/>
    <property type="match status" value="1"/>
</dbReference>
<evidence type="ECO:0000256" key="1">
    <source>
        <dbReference type="ARBA" id="ARBA00022679"/>
    </source>
</evidence>
<dbReference type="Gene3D" id="3.40.630.30">
    <property type="match status" value="1"/>
</dbReference>
<dbReference type="PANTHER" id="PTHR43072">
    <property type="entry name" value="N-ACETYLTRANSFERASE"/>
    <property type="match status" value="1"/>
</dbReference>
<name>A0A975TYQ1_9RHOB</name>
<dbReference type="GO" id="GO:0016747">
    <property type="term" value="F:acyltransferase activity, transferring groups other than amino-acyl groups"/>
    <property type="evidence" value="ECO:0007669"/>
    <property type="project" value="InterPro"/>
</dbReference>
<protein>
    <submittedName>
        <fullName evidence="4">GNAT family N-acetyltransferase</fullName>
    </submittedName>
</protein>
<dbReference type="Pfam" id="PF00583">
    <property type="entry name" value="Acetyltransf_1"/>
    <property type="match status" value="1"/>
</dbReference>
<dbReference type="SUPFAM" id="SSF55729">
    <property type="entry name" value="Acyl-CoA N-acyltransferases (Nat)"/>
    <property type="match status" value="1"/>
</dbReference>
<keyword evidence="5" id="KW-1185">Reference proteome</keyword>
<evidence type="ECO:0000313" key="5">
    <source>
        <dbReference type="Proteomes" id="UP000693972"/>
    </source>
</evidence>
<accession>A0A975TYQ1</accession>
<dbReference type="InterPro" id="IPR000182">
    <property type="entry name" value="GNAT_dom"/>
</dbReference>
<dbReference type="EMBL" id="JAIMBW010000001">
    <property type="protein sequence ID" value="MBY4893183.1"/>
    <property type="molecule type" value="Genomic_DNA"/>
</dbReference>
<proteinExistence type="predicted"/>
<dbReference type="EMBL" id="CP078073">
    <property type="protein sequence ID" value="QXL89880.1"/>
    <property type="molecule type" value="Genomic_DNA"/>
</dbReference>
<dbReference type="Proteomes" id="UP000693972">
    <property type="component" value="Unassembled WGS sequence"/>
</dbReference>
<feature type="domain" description="N-acetyltransferase" evidence="3">
    <location>
        <begin position="1"/>
        <end position="156"/>
    </location>
</feature>
<keyword evidence="1" id="KW-0808">Transferase</keyword>
<organism evidence="4">
    <name type="scientific">Gymnodinialimonas phycosphaerae</name>
    <dbReference type="NCBI Taxonomy" id="2841589"/>
    <lineage>
        <taxon>Bacteria</taxon>
        <taxon>Pseudomonadati</taxon>
        <taxon>Pseudomonadota</taxon>
        <taxon>Alphaproteobacteria</taxon>
        <taxon>Rhodobacterales</taxon>
        <taxon>Paracoccaceae</taxon>
        <taxon>Gymnodinialimonas</taxon>
    </lineage>
</organism>
<dbReference type="AlphaFoldDB" id="A0A975TYQ1"/>
<sequence length="156" mass="16758">MILAATAEDTAAILRLWNEVIAQTTITFTSTPKTQAQIAALVDTQPVFLARDGARTLGFATYAQFRGGDGYRLTQEHAIYLTEDARGRGLGRGLLQAVADNARDAGNHSLIAGISGENAAGIAFHEAMGFVHVGMIPEAGHKFGRFLDLVMMQKRL</sequence>
<keyword evidence="2" id="KW-0012">Acyltransferase</keyword>
<gene>
    <name evidence="4" type="ORF">KUL25_10440</name>
</gene>
<reference evidence="4 5" key="1">
    <citation type="submission" date="2021-07" db="EMBL/GenBank/DDBJ databases">
        <title>Karlodiniumbacter phycospheric gen. nov., sp. nov., a phycosphere bacterium isolated from karlodinium veneficum.</title>
        <authorList>
            <person name="Peng Y."/>
            <person name="Jiang L."/>
            <person name="Lee J."/>
        </authorList>
    </citation>
    <scope>NUCLEOTIDE SEQUENCE</scope>
    <source>
        <strain evidence="4 5">N5</strain>
    </source>
</reference>
<dbReference type="PROSITE" id="PS51186">
    <property type="entry name" value="GNAT"/>
    <property type="match status" value="1"/>
</dbReference>
<evidence type="ECO:0000259" key="3">
    <source>
        <dbReference type="PROSITE" id="PS51186"/>
    </source>
</evidence>
<evidence type="ECO:0000313" key="4">
    <source>
        <dbReference type="EMBL" id="QXL89880.1"/>
    </source>
</evidence>